<evidence type="ECO:0000256" key="4">
    <source>
        <dbReference type="ARBA" id="ARBA00022989"/>
    </source>
</evidence>
<dbReference type="InterPro" id="IPR051311">
    <property type="entry name" value="DedA_domain"/>
</dbReference>
<protein>
    <recommendedName>
        <fullName evidence="7">VTT domain-containing protein</fullName>
    </recommendedName>
</protein>
<feature type="transmembrane region" description="Helical" evidence="6">
    <location>
        <begin position="51"/>
        <end position="70"/>
    </location>
</feature>
<keyword evidence="5 6" id="KW-0472">Membrane</keyword>
<evidence type="ECO:0000256" key="1">
    <source>
        <dbReference type="ARBA" id="ARBA00004651"/>
    </source>
</evidence>
<dbReference type="AlphaFoldDB" id="A0A3B0XCZ6"/>
<proteinExistence type="predicted"/>
<keyword evidence="2" id="KW-1003">Cell membrane</keyword>
<reference evidence="8" key="1">
    <citation type="submission" date="2018-06" db="EMBL/GenBank/DDBJ databases">
        <authorList>
            <person name="Zhirakovskaya E."/>
        </authorList>
    </citation>
    <scope>NUCLEOTIDE SEQUENCE</scope>
</reference>
<keyword evidence="3 6" id="KW-0812">Transmembrane</keyword>
<dbReference type="PANTHER" id="PTHR42709:SF6">
    <property type="entry name" value="UNDECAPRENYL PHOSPHATE TRANSPORTER A"/>
    <property type="match status" value="1"/>
</dbReference>
<organism evidence="8">
    <name type="scientific">hydrothermal vent metagenome</name>
    <dbReference type="NCBI Taxonomy" id="652676"/>
    <lineage>
        <taxon>unclassified sequences</taxon>
        <taxon>metagenomes</taxon>
        <taxon>ecological metagenomes</taxon>
    </lineage>
</organism>
<evidence type="ECO:0000313" key="8">
    <source>
        <dbReference type="EMBL" id="VAW62193.1"/>
    </source>
</evidence>
<gene>
    <name evidence="8" type="ORF">MNBD_GAMMA11-2675</name>
</gene>
<dbReference type="Pfam" id="PF09335">
    <property type="entry name" value="VTT_dom"/>
    <property type="match status" value="1"/>
</dbReference>
<dbReference type="EMBL" id="UOFG01000164">
    <property type="protein sequence ID" value="VAW62193.1"/>
    <property type="molecule type" value="Genomic_DNA"/>
</dbReference>
<feature type="transmembrane region" description="Helical" evidence="6">
    <location>
        <begin position="12"/>
        <end position="39"/>
    </location>
</feature>
<evidence type="ECO:0000259" key="7">
    <source>
        <dbReference type="Pfam" id="PF09335"/>
    </source>
</evidence>
<keyword evidence="4 6" id="KW-1133">Transmembrane helix</keyword>
<evidence type="ECO:0000256" key="5">
    <source>
        <dbReference type="ARBA" id="ARBA00023136"/>
    </source>
</evidence>
<dbReference type="GO" id="GO:0005886">
    <property type="term" value="C:plasma membrane"/>
    <property type="evidence" value="ECO:0007669"/>
    <property type="project" value="UniProtKB-SubCell"/>
</dbReference>
<feature type="transmembrane region" description="Helical" evidence="6">
    <location>
        <begin position="161"/>
        <end position="177"/>
    </location>
</feature>
<evidence type="ECO:0000256" key="2">
    <source>
        <dbReference type="ARBA" id="ARBA00022475"/>
    </source>
</evidence>
<comment type="subcellular location">
    <subcellularLocation>
        <location evidence="1">Cell membrane</location>
        <topology evidence="1">Multi-pass membrane protein</topology>
    </subcellularLocation>
</comment>
<feature type="transmembrane region" description="Helical" evidence="6">
    <location>
        <begin position="128"/>
        <end position="149"/>
    </location>
</feature>
<feature type="domain" description="VTT" evidence="7">
    <location>
        <begin position="37"/>
        <end position="147"/>
    </location>
</feature>
<dbReference type="InterPro" id="IPR032816">
    <property type="entry name" value="VTT_dom"/>
</dbReference>
<dbReference type="PANTHER" id="PTHR42709">
    <property type="entry name" value="ALKALINE PHOSPHATASE LIKE PROTEIN"/>
    <property type="match status" value="1"/>
</dbReference>
<accession>A0A3B0XCZ6</accession>
<sequence length="185" mass="21018">MTDYLLNISVQPAWLFIAIILISYLLEDLAIISAALLAADQLISAQLAASAIMLGIISGDAGLYAMGYFARYSRWLAQKTNPQSRDSRYYRLVNGNLQKNILLVRFVPGLRFIFYTSCGLFKVNFMRFFLGIFISTSLWVLFVFSTIYLAGTSAWAENNTLKWLMVPLAMLMLYVSNRHAMRNLK</sequence>
<name>A0A3B0XCZ6_9ZZZZ</name>
<evidence type="ECO:0000256" key="3">
    <source>
        <dbReference type="ARBA" id="ARBA00022692"/>
    </source>
</evidence>
<evidence type="ECO:0000256" key="6">
    <source>
        <dbReference type="SAM" id="Phobius"/>
    </source>
</evidence>